<reference evidence="3 4" key="1">
    <citation type="journal article" date="2020" name="Nature">
        <title>Isolation of an archaeon at the prokaryote-eukaryote interface.</title>
        <authorList>
            <person name="Imachi H."/>
            <person name="Nobu M.K."/>
            <person name="Nakahara N."/>
            <person name="Morono Y."/>
            <person name="Ogawara M."/>
            <person name="Takaki Y."/>
            <person name="Takano Y."/>
            <person name="Uematsu K."/>
            <person name="Ikuta T."/>
            <person name="Ito M."/>
            <person name="Matsui Y."/>
            <person name="Miyazaki M."/>
            <person name="Murata K."/>
            <person name="Saito Y."/>
            <person name="Sakai S."/>
            <person name="Song C."/>
            <person name="Tasumi E."/>
            <person name="Yamanaka Y."/>
            <person name="Yamaguchi T."/>
            <person name="Kamagata Y."/>
            <person name="Tamaki H."/>
            <person name="Takai K."/>
        </authorList>
    </citation>
    <scope>NUCLEOTIDE SEQUENCE [LARGE SCALE GENOMIC DNA]</scope>
    <source>
        <strain evidence="3 4">MK-D1</strain>
    </source>
</reference>
<dbReference type="Gene3D" id="3.40.50.720">
    <property type="entry name" value="NAD(P)-binding Rossmann-like Domain"/>
    <property type="match status" value="1"/>
</dbReference>
<dbReference type="SUPFAM" id="SSF55347">
    <property type="entry name" value="Glyceraldehyde-3-phosphate dehydrogenase-like, C-terminal domain"/>
    <property type="match status" value="1"/>
</dbReference>
<feature type="domain" description="Gfo/Idh/MocA-like oxidoreductase N-terminal" evidence="1">
    <location>
        <begin position="7"/>
        <end position="125"/>
    </location>
</feature>
<dbReference type="EMBL" id="CP042905">
    <property type="protein sequence ID" value="QEE14994.1"/>
    <property type="molecule type" value="Genomic_DNA"/>
</dbReference>
<evidence type="ECO:0000313" key="4">
    <source>
        <dbReference type="Proteomes" id="UP000321408"/>
    </source>
</evidence>
<evidence type="ECO:0000259" key="2">
    <source>
        <dbReference type="Pfam" id="PF22725"/>
    </source>
</evidence>
<feature type="domain" description="GFO/IDH/MocA-like oxidoreductase" evidence="2">
    <location>
        <begin position="149"/>
        <end position="213"/>
    </location>
</feature>
<keyword evidence="4" id="KW-1185">Reference proteome</keyword>
<dbReference type="GeneID" id="41328816"/>
<proteinExistence type="predicted"/>
<dbReference type="InterPro" id="IPR055170">
    <property type="entry name" value="GFO_IDH_MocA-like_dom"/>
</dbReference>
<organism evidence="3 4">
    <name type="scientific">Promethearchaeum syntrophicum</name>
    <dbReference type="NCBI Taxonomy" id="2594042"/>
    <lineage>
        <taxon>Archaea</taxon>
        <taxon>Promethearchaeati</taxon>
        <taxon>Promethearchaeota</taxon>
        <taxon>Promethearchaeia</taxon>
        <taxon>Promethearchaeales</taxon>
        <taxon>Promethearchaeaceae</taxon>
        <taxon>Promethearchaeum</taxon>
    </lineage>
</organism>
<dbReference type="InterPro" id="IPR000683">
    <property type="entry name" value="Gfo/Idh/MocA-like_OxRdtase_N"/>
</dbReference>
<name>A0A5B9D7A6_9ARCH</name>
<evidence type="ECO:0000313" key="3">
    <source>
        <dbReference type="EMBL" id="QEE14994.1"/>
    </source>
</evidence>
<gene>
    <name evidence="3" type="ORF">DSAG12_00817</name>
</gene>
<dbReference type="RefSeq" id="WP_147661924.1">
    <property type="nucleotide sequence ID" value="NZ_CP042905.2"/>
</dbReference>
<dbReference type="Pfam" id="PF01408">
    <property type="entry name" value="GFO_IDH_MocA"/>
    <property type="match status" value="1"/>
</dbReference>
<dbReference type="AlphaFoldDB" id="A0A5B9D7A6"/>
<dbReference type="GO" id="GO:0050112">
    <property type="term" value="F:inositol 2-dehydrogenase (NAD+) activity"/>
    <property type="evidence" value="ECO:0007669"/>
    <property type="project" value="UniProtKB-EC"/>
</dbReference>
<protein>
    <submittedName>
        <fullName evidence="3">Gfo/Idh/MocA family protein</fullName>
    </submittedName>
</protein>
<dbReference type="PANTHER" id="PTHR43249">
    <property type="entry name" value="UDP-N-ACETYL-2-AMINO-2-DEOXY-D-GLUCURONATE OXIDASE"/>
    <property type="match status" value="1"/>
</dbReference>
<dbReference type="PANTHER" id="PTHR43249:SF1">
    <property type="entry name" value="D-GLUCOSIDE 3-DEHYDROGENASE"/>
    <property type="match status" value="1"/>
</dbReference>
<accession>A0A5B9D7A6</accession>
<dbReference type="GO" id="GO:0000166">
    <property type="term" value="F:nucleotide binding"/>
    <property type="evidence" value="ECO:0007669"/>
    <property type="project" value="InterPro"/>
</dbReference>
<reference evidence="3 4" key="2">
    <citation type="journal article" date="2024" name="Int. J. Syst. Evol. Microbiol.">
        <title>Promethearchaeum syntrophicum gen. nov., sp. nov., an anaerobic, obligately syntrophic archaeon, the first isolate of the lineage 'Asgard' archaea, and proposal of the new archaeal phylum Promethearchaeota phyl. nov. and kingdom Promethearchaeati regn. nov.</title>
        <authorList>
            <person name="Imachi H."/>
            <person name="Nobu M.K."/>
            <person name="Kato S."/>
            <person name="Takaki Y."/>
            <person name="Miyazaki M."/>
            <person name="Miyata M."/>
            <person name="Ogawara M."/>
            <person name="Saito Y."/>
            <person name="Sakai S."/>
            <person name="Tahara Y.O."/>
            <person name="Takano Y."/>
            <person name="Tasumi E."/>
            <person name="Uematsu K."/>
            <person name="Yoshimura T."/>
            <person name="Itoh T."/>
            <person name="Ohkuma M."/>
            <person name="Takai K."/>
        </authorList>
    </citation>
    <scope>NUCLEOTIDE SEQUENCE [LARGE SCALE GENOMIC DNA]</scope>
    <source>
        <strain evidence="3 4">MK-D1</strain>
    </source>
</reference>
<dbReference type="Proteomes" id="UP000321408">
    <property type="component" value="Chromosome"/>
</dbReference>
<dbReference type="InterPro" id="IPR036291">
    <property type="entry name" value="NAD(P)-bd_dom_sf"/>
</dbReference>
<dbReference type="Gene3D" id="3.30.360.10">
    <property type="entry name" value="Dihydrodipicolinate Reductase, domain 2"/>
    <property type="match status" value="1"/>
</dbReference>
<evidence type="ECO:0000259" key="1">
    <source>
        <dbReference type="Pfam" id="PF01408"/>
    </source>
</evidence>
<sequence>MDNRVKRAIIVGIGGHAHVWKKALDEHPDWELAAIVDTDTDKLEHAPNSWGINRKEAFTSIEEAIQFGKGPHDLAILVTPTYTHHVLAMESLEVGLNVISEKNLASSIDQGRQMVKAAKANPHLCTAAGTQTRYFPQNWSLKKYYLENKKTLGRITSLNFSYLYNWGKTRQGWRRWLRDLFLEDMAPHHFDLMRYLTDMDIVQIQGATNFKPTFSYFKGSSTTFAVFALSTPENYENPDNWIYATYRGDWQKKGKLQHTVELNYEGGELNLIEQKKEKKIEISIFDDAEGFQYHNKPVPITSDVEFNKKNYSSELFLLEEMSIGIDSKGKIQPKTNYNDAIKSFAVSRGIVESFETGKSVYLPKYWKNLLG</sequence>
<dbReference type="SUPFAM" id="SSF51735">
    <property type="entry name" value="NAD(P)-binding Rossmann-fold domains"/>
    <property type="match status" value="1"/>
</dbReference>
<dbReference type="InterPro" id="IPR052515">
    <property type="entry name" value="Gfo/Idh/MocA_Oxidoreductase"/>
</dbReference>
<dbReference type="Pfam" id="PF22725">
    <property type="entry name" value="GFO_IDH_MocA_C3"/>
    <property type="match status" value="1"/>
</dbReference>
<dbReference type="KEGG" id="psyt:DSAG12_00817"/>